<dbReference type="GeneTree" id="ENSGT00510000048837"/>
<evidence type="ECO:0000259" key="1">
    <source>
        <dbReference type="PROSITE" id="PS50181"/>
    </source>
</evidence>
<dbReference type="Proteomes" id="UP000264800">
    <property type="component" value="Unplaced"/>
</dbReference>
<proteinExistence type="predicted"/>
<dbReference type="PANTHER" id="PTHR20872:SF1">
    <property type="entry name" value="F-BOX DOMAIN-CONTAINING PROTEIN"/>
    <property type="match status" value="1"/>
</dbReference>
<dbReference type="SUPFAM" id="SSF81383">
    <property type="entry name" value="F-box domain"/>
    <property type="match status" value="1"/>
</dbReference>
<reference evidence="2" key="2">
    <citation type="submission" date="2025-09" db="UniProtKB">
        <authorList>
            <consortium name="Ensembl"/>
        </authorList>
    </citation>
    <scope>IDENTIFICATION</scope>
</reference>
<sequence length="443" mass="51033">METPEFSGWDTLPDVALLHIFKRLSDADRSRAARVCHHWYRIMRSPCLWRTRCFRFNGRLSKYKQSDYGSAVGYIHSLGVYLERLEVTVCPPRSTVLAQRLHDTIWGMFKELSVCLHSVRVPLTSLSLVRLELDRSGWTRGYRRSVVNILINFLTRGASKLNYLCLNGMRNDTQQGRDVLLALVKYQRALSPHSSLSSLDLRDFFSTHLPVQFNSRLPRILQKLQGLTYLGLSYSCLSDELIMSLCQCHRGKGWTSGRGGKILHLAPFSLSKLVCGHSWATLVSSYPDLKVHISVDQVINTDSLAKILLPEIPLRKFSMTGFYSPDENWSIKPLLCHMLPRYRHSLQYLTLDVSNCVESVDEELLELVAVCERLEDLRVWAFMDVQTVGSLLHMRLTQRFSLNKIKVRKQTKQQHLILDRLQGGRTGKIFVKKVKYFEISFPE</sequence>
<dbReference type="PANTHER" id="PTHR20872">
    <property type="match status" value="1"/>
</dbReference>
<dbReference type="InterPro" id="IPR001810">
    <property type="entry name" value="F-box_dom"/>
</dbReference>
<dbReference type="SUPFAM" id="SSF52047">
    <property type="entry name" value="RNI-like"/>
    <property type="match status" value="1"/>
</dbReference>
<dbReference type="Gene3D" id="1.20.1280.50">
    <property type="match status" value="1"/>
</dbReference>
<accession>A0A3Q3EEU7</accession>
<organism evidence="2 3">
    <name type="scientific">Kryptolebias marmoratus</name>
    <name type="common">Mangrove killifish</name>
    <name type="synonym">Rivulus marmoratus</name>
    <dbReference type="NCBI Taxonomy" id="37003"/>
    <lineage>
        <taxon>Eukaryota</taxon>
        <taxon>Metazoa</taxon>
        <taxon>Chordata</taxon>
        <taxon>Craniata</taxon>
        <taxon>Vertebrata</taxon>
        <taxon>Euteleostomi</taxon>
        <taxon>Actinopterygii</taxon>
        <taxon>Neopterygii</taxon>
        <taxon>Teleostei</taxon>
        <taxon>Neoteleostei</taxon>
        <taxon>Acanthomorphata</taxon>
        <taxon>Ovalentaria</taxon>
        <taxon>Atherinomorphae</taxon>
        <taxon>Cyprinodontiformes</taxon>
        <taxon>Rivulidae</taxon>
        <taxon>Kryptolebias</taxon>
    </lineage>
</organism>
<dbReference type="InterPro" id="IPR036047">
    <property type="entry name" value="F-box-like_dom_sf"/>
</dbReference>
<dbReference type="OMA" id="MATFHNL"/>
<evidence type="ECO:0000313" key="3">
    <source>
        <dbReference type="Proteomes" id="UP000264800"/>
    </source>
</evidence>
<feature type="domain" description="F-box" evidence="1">
    <location>
        <begin position="6"/>
        <end position="52"/>
    </location>
</feature>
<dbReference type="InterPro" id="IPR032675">
    <property type="entry name" value="LRR_dom_sf"/>
</dbReference>
<dbReference type="Gene3D" id="3.80.10.10">
    <property type="entry name" value="Ribonuclease Inhibitor"/>
    <property type="match status" value="1"/>
</dbReference>
<dbReference type="STRING" id="37003.ENSKMAP00000000592"/>
<name>A0A3Q3EEU7_KRYMA</name>
<dbReference type="FunFam" id="1.20.1280.50:FF:000005">
    <property type="entry name" value="F-box/LRR-repeat protein 3 isoform X1"/>
    <property type="match status" value="1"/>
</dbReference>
<evidence type="ECO:0000313" key="2">
    <source>
        <dbReference type="Ensembl" id="ENSKMAP00000000592.1"/>
    </source>
</evidence>
<dbReference type="SMART" id="SM00256">
    <property type="entry name" value="FBOX"/>
    <property type="match status" value="1"/>
</dbReference>
<keyword evidence="3" id="KW-1185">Reference proteome</keyword>
<dbReference type="Pfam" id="PF12937">
    <property type="entry name" value="F-box-like"/>
    <property type="match status" value="1"/>
</dbReference>
<protein>
    <submittedName>
        <fullName evidence="2">F-box protein 39</fullName>
    </submittedName>
</protein>
<reference evidence="2" key="1">
    <citation type="submission" date="2025-08" db="UniProtKB">
        <authorList>
            <consortium name="Ensembl"/>
        </authorList>
    </citation>
    <scope>IDENTIFICATION</scope>
</reference>
<dbReference type="PROSITE" id="PS50181">
    <property type="entry name" value="FBOX"/>
    <property type="match status" value="1"/>
</dbReference>
<dbReference type="AlphaFoldDB" id="A0A3Q3EEU7"/>
<dbReference type="Ensembl" id="ENSKMAT00000000621.1">
    <property type="protein sequence ID" value="ENSKMAP00000000592.1"/>
    <property type="gene ID" value="ENSKMAG00000000471.1"/>
</dbReference>